<comment type="subcellular location">
    <subcellularLocation>
        <location evidence="3">Cytoplasm</location>
    </subcellularLocation>
</comment>
<evidence type="ECO:0000313" key="16">
    <source>
        <dbReference type="EMBL" id="KAH9587907.1"/>
    </source>
</evidence>
<evidence type="ECO:0000256" key="6">
    <source>
        <dbReference type="ARBA" id="ARBA00022438"/>
    </source>
</evidence>
<evidence type="ECO:0000313" key="17">
    <source>
        <dbReference type="Proteomes" id="UP000471633"/>
    </source>
</evidence>
<evidence type="ECO:0000256" key="3">
    <source>
        <dbReference type="ARBA" id="ARBA00004496"/>
    </source>
</evidence>
<keyword evidence="8" id="KW-0645">Protease</keyword>
<dbReference type="GO" id="GO:0005737">
    <property type="term" value="C:cytoplasm"/>
    <property type="evidence" value="ECO:0007669"/>
    <property type="project" value="UniProtKB-SubCell"/>
</dbReference>
<keyword evidence="9" id="KW-0479">Metal-binding</keyword>
<dbReference type="KEGG" id="shx:MS3_00010633"/>
<evidence type="ECO:0000256" key="2">
    <source>
        <dbReference type="ARBA" id="ARBA00001947"/>
    </source>
</evidence>
<dbReference type="Pfam" id="PF03571">
    <property type="entry name" value="Peptidase_M49"/>
    <property type="match status" value="1"/>
</dbReference>
<keyword evidence="11" id="KW-0862">Zinc</keyword>
<evidence type="ECO:0000256" key="4">
    <source>
        <dbReference type="ARBA" id="ARBA00010200"/>
    </source>
</evidence>
<keyword evidence="15" id="KW-0472">Membrane</keyword>
<keyword evidence="17" id="KW-1185">Reference proteome</keyword>
<reference evidence="16" key="2">
    <citation type="journal article" date="2019" name="Gigascience">
        <title>High-quality Schistosoma haematobium genome achieved by single-molecule and long-range sequencing.</title>
        <authorList>
            <person name="Stroehlein A.J."/>
            <person name="Korhonen P.K."/>
            <person name="Chong T.M."/>
            <person name="Lim Y.L."/>
            <person name="Chan K.G."/>
            <person name="Webster B."/>
            <person name="Rollinson D."/>
            <person name="Brindley P.J."/>
            <person name="Gasser R.B."/>
            <person name="Young N.D."/>
        </authorList>
    </citation>
    <scope>NUCLEOTIDE SEQUENCE</scope>
</reference>
<keyword evidence="12" id="KW-0482">Metalloprotease</keyword>
<dbReference type="FunFam" id="3.30.540.30:FF:000001">
    <property type="entry name" value="Dipeptidyl peptidase 3"/>
    <property type="match status" value="1"/>
</dbReference>
<dbReference type="GO" id="GO:0046872">
    <property type="term" value="F:metal ion binding"/>
    <property type="evidence" value="ECO:0007669"/>
    <property type="project" value="UniProtKB-KW"/>
</dbReference>
<feature type="transmembrane region" description="Helical" evidence="15">
    <location>
        <begin position="471"/>
        <end position="489"/>
    </location>
</feature>
<reference evidence="16" key="3">
    <citation type="submission" date="2021-06" db="EMBL/GenBank/DDBJ databases">
        <title>Chromosome-level genome assembly for S. haematobium.</title>
        <authorList>
            <person name="Stroehlein A.J."/>
        </authorList>
    </citation>
    <scope>NUCLEOTIDE SEQUENCE</scope>
</reference>
<feature type="transmembrane region" description="Helical" evidence="15">
    <location>
        <begin position="579"/>
        <end position="601"/>
    </location>
</feature>
<evidence type="ECO:0000256" key="14">
    <source>
        <dbReference type="ARBA" id="ARBA00032119"/>
    </source>
</evidence>
<evidence type="ECO:0000256" key="13">
    <source>
        <dbReference type="ARBA" id="ARBA00031288"/>
    </source>
</evidence>
<dbReference type="PANTHER" id="PTHR23422">
    <property type="entry name" value="DIPEPTIDYL PEPTIDASE III-RELATED"/>
    <property type="match status" value="1"/>
</dbReference>
<evidence type="ECO:0000256" key="12">
    <source>
        <dbReference type="ARBA" id="ARBA00023049"/>
    </source>
</evidence>
<feature type="transmembrane region" description="Helical" evidence="15">
    <location>
        <begin position="520"/>
        <end position="546"/>
    </location>
</feature>
<name>A0A922LKF5_SCHHA</name>
<comment type="cofactor">
    <cofactor evidence="2">
        <name>Zn(2+)</name>
        <dbReference type="ChEBI" id="CHEBI:29105"/>
    </cofactor>
</comment>
<dbReference type="InterPro" id="IPR039461">
    <property type="entry name" value="Peptidase_M49"/>
</dbReference>
<dbReference type="Pfam" id="PF10998">
    <property type="entry name" value="DUF2838"/>
    <property type="match status" value="1"/>
</dbReference>
<feature type="transmembrane region" description="Helical" evidence="15">
    <location>
        <begin position="440"/>
        <end position="459"/>
    </location>
</feature>
<dbReference type="Gene3D" id="3.30.70.2600">
    <property type="match status" value="1"/>
</dbReference>
<keyword evidence="15" id="KW-0812">Transmembrane</keyword>
<evidence type="ECO:0000256" key="5">
    <source>
        <dbReference type="ARBA" id="ARBA00012063"/>
    </source>
</evidence>
<dbReference type="GO" id="GO:0008239">
    <property type="term" value="F:dipeptidyl-peptidase activity"/>
    <property type="evidence" value="ECO:0007669"/>
    <property type="project" value="UniProtKB-EC"/>
</dbReference>
<accession>A0A922LKF5</accession>
<keyword evidence="15" id="KW-1133">Transmembrane helix</keyword>
<dbReference type="GO" id="GO:0004177">
    <property type="term" value="F:aminopeptidase activity"/>
    <property type="evidence" value="ECO:0007669"/>
    <property type="project" value="UniProtKB-KW"/>
</dbReference>
<comment type="catalytic activity">
    <reaction evidence="1">
        <text>Release of an N-terminal dipeptide from a peptide comprising four or more residues, with broad specificity. Also acts on dipeptidyl 2-naphthylamides.</text>
        <dbReference type="EC" id="3.4.14.4"/>
    </reaction>
</comment>
<evidence type="ECO:0000256" key="15">
    <source>
        <dbReference type="SAM" id="Phobius"/>
    </source>
</evidence>
<sequence length="718" mass="83446">LSSEFSNSETGLKALWKEIAPAIYSLSPRRLRLGFSPTEITSYYSEDCIRSDAELVQKYLENVKIEAYNTRLLRVVTPTPKFIRFGLRRLRKIQPVHFDALPSGTSLQLEYGDYCELMELLVDCSLDAKAHSLNKIESEMWDHYAQSFYTGSLDSHKDASRLWVKDKCPVVENYIGFIETYRDPLGVRAEFESFVAVVNRSMSSKFQRLVDNAVELLSNLPWPSTYEKDRFLQPDFTSLDVVTFATSGIPVGINIPNYDDVRQVDGFKNVSLGNVLSARFKDPKSEFLREEDKKLYVDHAESSFELQVGLHELLGHGSGKLFQRSGDGILNFDTNSTKDIISGGPIRSWYVGYFHFPMMKLCEKLCFVVAMSVILTTMCFAIIRPALVLYSFSSLFILLYLLRVYNYWKNKYLLFMLDPCYFINFVSLIFIWLLPQSHAMQLFHFGLANSLAFGGAFLFRNTLALHDIQRLTSCFIHVLPALFSFLIRWHPSETSVWWYTNLYDSHASLELLSWNKNIDWFWLVAAPTLFHFVREMLYYTIIYGIVKPSDDYLDSFRYLHKKKILWRFFWKYIGDRWHLISWIACSIILSTILLLVAIVAWCNYLFHASMLIIQTLTLIWNGACFYLDYFPIEYTRNLRIEPEQGMITVTKNENHIDKNNDIEIVHERIINDDVYNNIAASVFSCYPTPDESNSRVYEDGHITVDEQKGLKYESNTSH</sequence>
<evidence type="ECO:0000256" key="1">
    <source>
        <dbReference type="ARBA" id="ARBA00001336"/>
    </source>
</evidence>
<feature type="transmembrane region" description="Helical" evidence="15">
    <location>
        <begin position="412"/>
        <end position="434"/>
    </location>
</feature>
<dbReference type="CTD" id="24593857"/>
<dbReference type="PANTHER" id="PTHR23422:SF11">
    <property type="entry name" value="DIPEPTIDYL PEPTIDASE 3"/>
    <property type="match status" value="1"/>
</dbReference>
<dbReference type="GeneID" id="24593857"/>
<gene>
    <name evidence="16" type="primary">DPP3_2</name>
    <name evidence="16" type="ORF">MS3_00010633</name>
</gene>
<dbReference type="RefSeq" id="XP_051069534.1">
    <property type="nucleotide sequence ID" value="XM_051219022.1"/>
</dbReference>
<dbReference type="EMBL" id="AMPZ03000003">
    <property type="protein sequence ID" value="KAH9587907.1"/>
    <property type="molecule type" value="Genomic_DNA"/>
</dbReference>
<dbReference type="InterPro" id="IPR021261">
    <property type="entry name" value="GPCAT"/>
</dbReference>
<keyword evidence="10" id="KW-0378">Hydrolase</keyword>
<evidence type="ECO:0000256" key="11">
    <source>
        <dbReference type="ARBA" id="ARBA00022833"/>
    </source>
</evidence>
<feature type="transmembrane region" description="Helical" evidence="15">
    <location>
        <begin position="607"/>
        <end position="629"/>
    </location>
</feature>
<dbReference type="AlphaFoldDB" id="A0A922LKF5"/>
<keyword evidence="6" id="KW-0031">Aminopeptidase</keyword>
<evidence type="ECO:0000256" key="7">
    <source>
        <dbReference type="ARBA" id="ARBA00022490"/>
    </source>
</evidence>
<proteinExistence type="inferred from homology"/>
<feature type="non-terminal residue" evidence="16">
    <location>
        <position position="1"/>
    </location>
</feature>
<dbReference type="EC" id="3.4.14.4" evidence="5"/>
<organism evidence="16 17">
    <name type="scientific">Schistosoma haematobium</name>
    <name type="common">Blood fluke</name>
    <dbReference type="NCBI Taxonomy" id="6185"/>
    <lineage>
        <taxon>Eukaryota</taxon>
        <taxon>Metazoa</taxon>
        <taxon>Spiralia</taxon>
        <taxon>Lophotrochozoa</taxon>
        <taxon>Platyhelminthes</taxon>
        <taxon>Trematoda</taxon>
        <taxon>Digenea</taxon>
        <taxon>Strigeidida</taxon>
        <taxon>Schistosomatoidea</taxon>
        <taxon>Schistosomatidae</taxon>
        <taxon>Schistosoma</taxon>
    </lineage>
</organism>
<dbReference type="Proteomes" id="UP000471633">
    <property type="component" value="Unassembled WGS sequence"/>
</dbReference>
<protein>
    <recommendedName>
        <fullName evidence="5">dipeptidyl-peptidase III</fullName>
        <ecNumber evidence="5">3.4.14.4</ecNumber>
    </recommendedName>
    <alternativeName>
        <fullName evidence="13">Dipeptidyl aminopeptidase III</fullName>
    </alternativeName>
    <alternativeName>
        <fullName evidence="14">Dipeptidyl peptidase III</fullName>
    </alternativeName>
</protein>
<keyword evidence="7" id="KW-0963">Cytoplasm</keyword>
<comment type="caution">
    <text evidence="16">The sequence shown here is derived from an EMBL/GenBank/DDBJ whole genome shotgun (WGS) entry which is preliminary data.</text>
</comment>
<reference evidence="16" key="1">
    <citation type="journal article" date="2012" name="Nat. Genet.">
        <title>Whole-genome sequence of Schistosoma haematobium.</title>
        <authorList>
            <person name="Young N.D."/>
            <person name="Jex A.R."/>
            <person name="Li B."/>
            <person name="Liu S."/>
            <person name="Yang L."/>
            <person name="Xiong Z."/>
            <person name="Li Y."/>
            <person name="Cantacessi C."/>
            <person name="Hall R.S."/>
            <person name="Xu X."/>
            <person name="Chen F."/>
            <person name="Wu X."/>
            <person name="Zerlotini A."/>
            <person name="Oliveira G."/>
            <person name="Hofmann A."/>
            <person name="Zhang G."/>
            <person name="Fang X."/>
            <person name="Kang Y."/>
            <person name="Campbell B.E."/>
            <person name="Loukas A."/>
            <person name="Ranganathan S."/>
            <person name="Rollinson D."/>
            <person name="Rinaldi G."/>
            <person name="Brindley P.J."/>
            <person name="Yang H."/>
            <person name="Wang J."/>
            <person name="Wang J."/>
            <person name="Gasser R.B."/>
        </authorList>
    </citation>
    <scope>NUCLEOTIDE SEQUENCE</scope>
</reference>
<dbReference type="Gene3D" id="3.30.540.30">
    <property type="match status" value="2"/>
</dbReference>
<evidence type="ECO:0000256" key="9">
    <source>
        <dbReference type="ARBA" id="ARBA00022723"/>
    </source>
</evidence>
<dbReference type="GO" id="GO:0008237">
    <property type="term" value="F:metallopeptidase activity"/>
    <property type="evidence" value="ECO:0007669"/>
    <property type="project" value="UniProtKB-KW"/>
</dbReference>
<reference evidence="16" key="4">
    <citation type="journal article" date="2022" name="PLoS Pathog.">
        <title>Chromosome-level genome of Schistosoma haematobium underpins genome-wide explorations of molecular variation.</title>
        <authorList>
            <person name="Stroehlein A.J."/>
            <person name="Korhonen P.K."/>
            <person name="Lee V.V."/>
            <person name="Ralph S.A."/>
            <person name="Mentink-Kane M."/>
            <person name="You H."/>
            <person name="McManus D.P."/>
            <person name="Tchuente L.T."/>
            <person name="Stothard J.R."/>
            <person name="Kaur P."/>
            <person name="Dudchenko O."/>
            <person name="Aiden E.L."/>
            <person name="Yang B."/>
            <person name="Yang H."/>
            <person name="Emery A.M."/>
            <person name="Webster B.L."/>
            <person name="Brindley P.J."/>
            <person name="Rollinson D."/>
            <person name="Chang B.C.H."/>
            <person name="Gasser R.B."/>
            <person name="Young N.D."/>
        </authorList>
    </citation>
    <scope>NUCLEOTIDE SEQUENCE</scope>
</reference>
<evidence type="ECO:0000256" key="10">
    <source>
        <dbReference type="ARBA" id="ARBA00022801"/>
    </source>
</evidence>
<feature type="transmembrane region" description="Helical" evidence="15">
    <location>
        <begin position="389"/>
        <end position="405"/>
    </location>
</feature>
<comment type="similarity">
    <text evidence="4">Belongs to the peptidase M49 family.</text>
</comment>
<dbReference type="GO" id="GO:0006508">
    <property type="term" value="P:proteolysis"/>
    <property type="evidence" value="ECO:0007669"/>
    <property type="project" value="UniProtKB-KW"/>
</dbReference>
<evidence type="ECO:0000256" key="8">
    <source>
        <dbReference type="ARBA" id="ARBA00022670"/>
    </source>
</evidence>